<dbReference type="InterPro" id="IPR008995">
    <property type="entry name" value="Mo/tungstate-bd_C_term_dom"/>
</dbReference>
<dbReference type="EMBL" id="JAHHHD010000018">
    <property type="protein sequence ID" value="MBW4660153.1"/>
    <property type="molecule type" value="Genomic_DNA"/>
</dbReference>
<keyword evidence="1 2" id="KW-0500">Molybdenum</keyword>
<evidence type="ECO:0000256" key="2">
    <source>
        <dbReference type="PROSITE-ProRule" id="PRU01213"/>
    </source>
</evidence>
<evidence type="ECO:0000313" key="5">
    <source>
        <dbReference type="Proteomes" id="UP000757435"/>
    </source>
</evidence>
<proteinExistence type="predicted"/>
<name>A0A951QEY4_9CYAN</name>
<comment type="caution">
    <text evidence="4">The sequence shown here is derived from an EMBL/GenBank/DDBJ whole genome shotgun (WGS) entry which is preliminary data.</text>
</comment>
<dbReference type="Proteomes" id="UP000757435">
    <property type="component" value="Unassembled WGS sequence"/>
</dbReference>
<dbReference type="AlphaFoldDB" id="A0A951QEY4"/>
<sequence length="105" mass="11425">MPLAQASTERSDQEEAIFEERLSENESLELDSELKPLKVSARNVLRGRVKRLILGVTSAEVIVEIASGAELVATITRASAEHLELSEGKDVYAVIKSSNIMIASD</sequence>
<dbReference type="InterPro" id="IPR004606">
    <property type="entry name" value="Mop_domain"/>
</dbReference>
<reference evidence="4" key="2">
    <citation type="journal article" date="2022" name="Microbiol. Resour. Announc.">
        <title>Metagenome Sequencing to Explore Phylogenomics of Terrestrial Cyanobacteria.</title>
        <authorList>
            <person name="Ward R.D."/>
            <person name="Stajich J.E."/>
            <person name="Johansen J.R."/>
            <person name="Huntemann M."/>
            <person name="Clum A."/>
            <person name="Foster B."/>
            <person name="Foster B."/>
            <person name="Roux S."/>
            <person name="Palaniappan K."/>
            <person name="Varghese N."/>
            <person name="Mukherjee S."/>
            <person name="Reddy T.B.K."/>
            <person name="Daum C."/>
            <person name="Copeland A."/>
            <person name="Chen I.A."/>
            <person name="Ivanova N.N."/>
            <person name="Kyrpides N.C."/>
            <person name="Shapiro N."/>
            <person name="Eloe-Fadrosh E.A."/>
            <person name="Pietrasiak N."/>
        </authorList>
    </citation>
    <scope>NUCLEOTIDE SEQUENCE</scope>
    <source>
        <strain evidence="4">UHER 2000/2452</strain>
    </source>
</reference>
<gene>
    <name evidence="4" type="ORF">KME15_15870</name>
</gene>
<evidence type="ECO:0000313" key="4">
    <source>
        <dbReference type="EMBL" id="MBW4660153.1"/>
    </source>
</evidence>
<protein>
    <submittedName>
        <fullName evidence="4">Molybdopterin-binding protein</fullName>
    </submittedName>
</protein>
<feature type="domain" description="Mop" evidence="3">
    <location>
        <begin position="38"/>
        <end position="104"/>
    </location>
</feature>
<evidence type="ECO:0000256" key="1">
    <source>
        <dbReference type="ARBA" id="ARBA00022505"/>
    </source>
</evidence>
<dbReference type="GO" id="GO:0015689">
    <property type="term" value="P:molybdate ion transport"/>
    <property type="evidence" value="ECO:0007669"/>
    <property type="project" value="InterPro"/>
</dbReference>
<dbReference type="NCBIfam" id="TIGR00638">
    <property type="entry name" value="Mop"/>
    <property type="match status" value="1"/>
</dbReference>
<evidence type="ECO:0000259" key="3">
    <source>
        <dbReference type="PROSITE" id="PS51866"/>
    </source>
</evidence>
<dbReference type="Pfam" id="PF03459">
    <property type="entry name" value="TOBE"/>
    <property type="match status" value="1"/>
</dbReference>
<reference evidence="4" key="1">
    <citation type="submission" date="2021-05" db="EMBL/GenBank/DDBJ databases">
        <authorList>
            <person name="Pietrasiak N."/>
            <person name="Ward R."/>
            <person name="Stajich J.E."/>
            <person name="Kurbessoian T."/>
        </authorList>
    </citation>
    <scope>NUCLEOTIDE SEQUENCE</scope>
    <source>
        <strain evidence="4">UHER 2000/2452</strain>
    </source>
</reference>
<organism evidence="4 5">
    <name type="scientific">Drouetiella hepatica Uher 2000/2452</name>
    <dbReference type="NCBI Taxonomy" id="904376"/>
    <lineage>
        <taxon>Bacteria</taxon>
        <taxon>Bacillati</taxon>
        <taxon>Cyanobacteriota</taxon>
        <taxon>Cyanophyceae</taxon>
        <taxon>Oculatellales</taxon>
        <taxon>Oculatellaceae</taxon>
        <taxon>Drouetiella</taxon>
    </lineage>
</organism>
<dbReference type="Gene3D" id="2.40.50.100">
    <property type="match status" value="1"/>
</dbReference>
<dbReference type="PROSITE" id="PS51866">
    <property type="entry name" value="MOP"/>
    <property type="match status" value="1"/>
</dbReference>
<accession>A0A951QEY4</accession>
<dbReference type="InterPro" id="IPR005116">
    <property type="entry name" value="Transp-assoc_OB_typ1"/>
</dbReference>
<dbReference type="SUPFAM" id="SSF50331">
    <property type="entry name" value="MOP-like"/>
    <property type="match status" value="1"/>
</dbReference>